<evidence type="ECO:0000313" key="6">
    <source>
        <dbReference type="Proteomes" id="UP000294419"/>
    </source>
</evidence>
<dbReference type="InterPro" id="IPR025645">
    <property type="entry name" value="DUF4349"/>
</dbReference>
<feature type="signal peptide" evidence="3">
    <location>
        <begin position="1"/>
        <end position="18"/>
    </location>
</feature>
<proteinExistence type="predicted"/>
<sequence>MKKIVASFILLCVLSSCSKQEFQQTTDSFKRADSLFTKANNGLKTLDSISKRINDSDGIAKKVLIPQIEKQTKRIDSTLKSGSWKMDSINKDISEITKNVKVGTDVAKTLDSANKALQNGENAISVLSKTADKILKRTQTQKATPPSNTESQNNTVIVPPIVDKNPLVKKAILEIQVNNISEAKSVLKQKFREGNADLVSENLSQKEGFEREYITAKVPLYNFDNLVANLSNELGEVKSKSTESEGTDYVSNQMCDIEITLVQKELIASNQTVANDPNRNPDSFGSKSSSAFMSGFKVLGDVMIAILPFWPVFIIAGLIFYFVRRNKKNKEIKSLENQGSNSVQKTETTTPLETAKNENKEDSDEPDYSKYLPKN</sequence>
<keyword evidence="2" id="KW-1133">Transmembrane helix</keyword>
<dbReference type="OrthoDB" id="1274319at2"/>
<dbReference type="AlphaFoldDB" id="A0A4P6ZHI1"/>
<feature type="transmembrane region" description="Helical" evidence="2">
    <location>
        <begin position="302"/>
        <end position="323"/>
    </location>
</feature>
<dbReference type="Pfam" id="PF14257">
    <property type="entry name" value="DUF4349"/>
    <property type="match status" value="1"/>
</dbReference>
<keyword evidence="3" id="KW-0732">Signal</keyword>
<evidence type="ECO:0000256" key="1">
    <source>
        <dbReference type="SAM" id="MobiDB-lite"/>
    </source>
</evidence>
<evidence type="ECO:0000313" key="5">
    <source>
        <dbReference type="EMBL" id="QBO59109.1"/>
    </source>
</evidence>
<feature type="compositionally biased region" description="Polar residues" evidence="1">
    <location>
        <begin position="335"/>
        <end position="352"/>
    </location>
</feature>
<dbReference type="RefSeq" id="WP_133440475.1">
    <property type="nucleotide sequence ID" value="NZ_CP037954.1"/>
</dbReference>
<feature type="region of interest" description="Disordered" evidence="1">
    <location>
        <begin position="333"/>
        <end position="375"/>
    </location>
</feature>
<evidence type="ECO:0000259" key="4">
    <source>
        <dbReference type="Pfam" id="PF14257"/>
    </source>
</evidence>
<dbReference type="PROSITE" id="PS51257">
    <property type="entry name" value="PROKAR_LIPOPROTEIN"/>
    <property type="match status" value="1"/>
</dbReference>
<evidence type="ECO:0000256" key="3">
    <source>
        <dbReference type="SAM" id="SignalP"/>
    </source>
</evidence>
<accession>A0A4P6ZHI1</accession>
<evidence type="ECO:0000256" key="2">
    <source>
        <dbReference type="SAM" id="Phobius"/>
    </source>
</evidence>
<keyword evidence="6" id="KW-1185">Reference proteome</keyword>
<organism evidence="5 6">
    <name type="scientific">Chryseobacterium salivictor</name>
    <dbReference type="NCBI Taxonomy" id="2547600"/>
    <lineage>
        <taxon>Bacteria</taxon>
        <taxon>Pseudomonadati</taxon>
        <taxon>Bacteroidota</taxon>
        <taxon>Flavobacteriia</taxon>
        <taxon>Flavobacteriales</taxon>
        <taxon>Weeksellaceae</taxon>
        <taxon>Chryseobacterium group</taxon>
        <taxon>Chryseobacterium</taxon>
    </lineage>
</organism>
<dbReference type="KEGG" id="csal:NBC122_02304"/>
<gene>
    <name evidence="5" type="ORF">NBC122_02304</name>
</gene>
<keyword evidence="2" id="KW-0472">Membrane</keyword>
<dbReference type="Proteomes" id="UP000294419">
    <property type="component" value="Chromosome"/>
</dbReference>
<keyword evidence="2" id="KW-0812">Transmembrane</keyword>
<name>A0A4P6ZHI1_9FLAO</name>
<feature type="chain" id="PRO_5021023466" description="DUF4349 domain-containing protein" evidence="3">
    <location>
        <begin position="19"/>
        <end position="375"/>
    </location>
</feature>
<dbReference type="EMBL" id="CP037954">
    <property type="protein sequence ID" value="QBO59109.1"/>
    <property type="molecule type" value="Genomic_DNA"/>
</dbReference>
<protein>
    <recommendedName>
        <fullName evidence="4">DUF4349 domain-containing protein</fullName>
    </recommendedName>
</protein>
<feature type="domain" description="DUF4349" evidence="4">
    <location>
        <begin position="167"/>
        <end position="260"/>
    </location>
</feature>
<reference evidence="5 6" key="1">
    <citation type="submission" date="2019-03" db="EMBL/GenBank/DDBJ databases">
        <authorList>
            <person name="Kim H."/>
            <person name="Yu S.-M."/>
        </authorList>
    </citation>
    <scope>NUCLEOTIDE SEQUENCE [LARGE SCALE GENOMIC DNA]</scope>
    <source>
        <strain evidence="5 6">NBC122</strain>
    </source>
</reference>